<name>A0A6P2BZ61_9ACTN</name>
<feature type="region of interest" description="Disordered" evidence="1">
    <location>
        <begin position="125"/>
        <end position="144"/>
    </location>
</feature>
<evidence type="ECO:0000256" key="2">
    <source>
        <dbReference type="SAM" id="Phobius"/>
    </source>
</evidence>
<feature type="compositionally biased region" description="Low complexity" evidence="1">
    <location>
        <begin position="128"/>
        <end position="144"/>
    </location>
</feature>
<organism evidence="3 4">
    <name type="scientific">Trebonia kvetii</name>
    <dbReference type="NCBI Taxonomy" id="2480626"/>
    <lineage>
        <taxon>Bacteria</taxon>
        <taxon>Bacillati</taxon>
        <taxon>Actinomycetota</taxon>
        <taxon>Actinomycetes</taxon>
        <taxon>Streptosporangiales</taxon>
        <taxon>Treboniaceae</taxon>
        <taxon>Trebonia</taxon>
    </lineage>
</organism>
<comment type="caution">
    <text evidence="3">The sequence shown here is derived from an EMBL/GenBank/DDBJ whole genome shotgun (WGS) entry which is preliminary data.</text>
</comment>
<keyword evidence="4" id="KW-1185">Reference proteome</keyword>
<protein>
    <submittedName>
        <fullName evidence="3">Uncharacterized protein</fullName>
    </submittedName>
</protein>
<feature type="transmembrane region" description="Helical" evidence="2">
    <location>
        <begin position="33"/>
        <end position="51"/>
    </location>
</feature>
<reference evidence="3 4" key="1">
    <citation type="submission" date="2018-11" db="EMBL/GenBank/DDBJ databases">
        <title>Trebonia kvetii gen.nov., sp.nov., a novel acidophilic actinobacterium, and proposal of the new actinobacterial family Treboniaceae fam. nov.</title>
        <authorList>
            <person name="Rapoport D."/>
            <person name="Sagova-Mareckova M."/>
            <person name="Sedlacek I."/>
            <person name="Provaznik J."/>
            <person name="Kralova S."/>
            <person name="Pavlinic D."/>
            <person name="Benes V."/>
            <person name="Kopecky J."/>
        </authorList>
    </citation>
    <scope>NUCLEOTIDE SEQUENCE [LARGE SCALE GENOMIC DNA]</scope>
    <source>
        <strain evidence="3 4">15Tr583</strain>
    </source>
</reference>
<evidence type="ECO:0000313" key="3">
    <source>
        <dbReference type="EMBL" id="TVZ04218.1"/>
    </source>
</evidence>
<proteinExistence type="predicted"/>
<dbReference type="Proteomes" id="UP000460272">
    <property type="component" value="Unassembled WGS sequence"/>
</dbReference>
<gene>
    <name evidence="3" type="ORF">EAS64_17665</name>
</gene>
<feature type="region of interest" description="Disordered" evidence="1">
    <location>
        <begin position="695"/>
        <end position="718"/>
    </location>
</feature>
<keyword evidence="2" id="KW-1133">Transmembrane helix</keyword>
<sequence length="718" mass="78477">MALTSLTVWGILVACAAALGFIGFWFSLRSLRWFAGVTAFVVAIAITRFGLTHPEYTSANLVDSFLSGVDRVVIALIYPIWRGLPPAPGVAGRWIIAVGLLLGYRELERWTLRWQAPELDLSGIGRDGPTSASADSAGSGGSQAALNGHGAAADGLSAAQRRDQLAAELRFRLPTMEIRSPSILPGGTRANALASIAESSGVSGAGMVGAVFRFAGMFWPSPRLVGVRGWVESASAKRITVLLEDVKTGLPIATNTVAGDSFNETASMVAGYIARQIFAMDRTVPEWCYGVSDGRDLGAMQIARLQRAYAACPRDVADSRSEQIKILSASTGTVRTAGIIRYELAQLLVLQRQHLESLHLHALNRELHRRLYRGRYRFAMALEMIANPEHRLPDGEASWDKLGQTLEIVRCGMADGRLAVSTEYQRADGSWSAATRQDCATQSVRLSRDLAMKLLAIAARDLREVRTQLDTWHVVRDAILRRDERAVWLPHWSQRHRRAFHDGVCVAELLVAIRCRLAESDDEDATWLRQARVRWHLRRATGITACIAGDPAIIDAVLADPHGEWWAATASTGGSKYRRRTSDSWQAAYNTACVYAALADAARAGGAPVGVLRDLEGRVIASLRRVVGNPRSELERPSDWIDSDPDFRAMQDGRDIFGAFQEFLIGQMRQDYPVAFMSGECPVSHIPPEAPALPATTALGGSRRPSRRVRGTRVPSRG</sequence>
<dbReference type="AlphaFoldDB" id="A0A6P2BZ61"/>
<accession>A0A6P2BZ61</accession>
<keyword evidence="2" id="KW-0472">Membrane</keyword>
<dbReference type="EMBL" id="RPFW01000003">
    <property type="protein sequence ID" value="TVZ04218.1"/>
    <property type="molecule type" value="Genomic_DNA"/>
</dbReference>
<feature type="transmembrane region" description="Helical" evidence="2">
    <location>
        <begin position="6"/>
        <end position="26"/>
    </location>
</feature>
<evidence type="ECO:0000313" key="4">
    <source>
        <dbReference type="Proteomes" id="UP000460272"/>
    </source>
</evidence>
<keyword evidence="2" id="KW-0812">Transmembrane</keyword>
<evidence type="ECO:0000256" key="1">
    <source>
        <dbReference type="SAM" id="MobiDB-lite"/>
    </source>
</evidence>